<organism evidence="1 2">
    <name type="scientific">Nocardia acididurans</name>
    <dbReference type="NCBI Taxonomy" id="2802282"/>
    <lineage>
        <taxon>Bacteria</taxon>
        <taxon>Bacillati</taxon>
        <taxon>Actinomycetota</taxon>
        <taxon>Actinomycetes</taxon>
        <taxon>Mycobacteriales</taxon>
        <taxon>Nocardiaceae</taxon>
        <taxon>Nocardia</taxon>
    </lineage>
</organism>
<accession>A0ABS1M1M8</accession>
<evidence type="ECO:0000313" key="1">
    <source>
        <dbReference type="EMBL" id="MBL1074563.1"/>
    </source>
</evidence>
<comment type="caution">
    <text evidence="1">The sequence shown here is derived from an EMBL/GenBank/DDBJ whole genome shotgun (WGS) entry which is preliminary data.</text>
</comment>
<evidence type="ECO:0000313" key="2">
    <source>
        <dbReference type="Proteomes" id="UP000602198"/>
    </source>
</evidence>
<dbReference type="Proteomes" id="UP000602198">
    <property type="component" value="Unassembled WGS sequence"/>
</dbReference>
<reference evidence="1 2" key="1">
    <citation type="submission" date="2021-01" db="EMBL/GenBank/DDBJ databases">
        <title>WGS of actinomycetes isolated from Thailand.</title>
        <authorList>
            <person name="Thawai C."/>
        </authorList>
    </citation>
    <scope>NUCLEOTIDE SEQUENCE [LARGE SCALE GENOMIC DNA]</scope>
    <source>
        <strain evidence="1 2">LPG 2</strain>
    </source>
</reference>
<dbReference type="EMBL" id="JAERRJ010000003">
    <property type="protein sequence ID" value="MBL1074563.1"/>
    <property type="molecule type" value="Genomic_DNA"/>
</dbReference>
<sequence>MSDDFLYVDIDRVRGLITTLNTSADTLKTIDVDQQAAAVATAVDGTGVGAACSALAQSAATAIEAVVQGARTMATTTNTGLNTVIALDQHNAGQLPQGN</sequence>
<keyword evidence="2" id="KW-1185">Reference proteome</keyword>
<gene>
    <name evidence="1" type="ORF">JK358_09150</name>
</gene>
<name>A0ABS1M1M8_9NOCA</name>
<protein>
    <recommendedName>
        <fullName evidence="3">ESX-1 secretion-associated protein</fullName>
    </recommendedName>
</protein>
<dbReference type="RefSeq" id="WP_201945485.1">
    <property type="nucleotide sequence ID" value="NZ_JAERRJ010000003.1"/>
</dbReference>
<evidence type="ECO:0008006" key="3">
    <source>
        <dbReference type="Google" id="ProtNLM"/>
    </source>
</evidence>
<proteinExistence type="predicted"/>